<evidence type="ECO:0000259" key="1">
    <source>
        <dbReference type="Pfam" id="PF04851"/>
    </source>
</evidence>
<dbReference type="GO" id="GO:0005524">
    <property type="term" value="F:ATP binding"/>
    <property type="evidence" value="ECO:0007669"/>
    <property type="project" value="InterPro"/>
</dbReference>
<evidence type="ECO:0000313" key="3">
    <source>
        <dbReference type="Proteomes" id="UP000189681"/>
    </source>
</evidence>
<dbReference type="Gene3D" id="3.40.50.300">
    <property type="entry name" value="P-loop containing nucleotide triphosphate hydrolases"/>
    <property type="match status" value="1"/>
</dbReference>
<dbReference type="GO" id="GO:0003677">
    <property type="term" value="F:DNA binding"/>
    <property type="evidence" value="ECO:0007669"/>
    <property type="project" value="InterPro"/>
</dbReference>
<dbReference type="Proteomes" id="UP000189681">
    <property type="component" value="Unassembled WGS sequence"/>
</dbReference>
<organism evidence="2 3">
    <name type="scientific">Candidatus Brocadia carolinensis</name>
    <dbReference type="NCBI Taxonomy" id="1004156"/>
    <lineage>
        <taxon>Bacteria</taxon>
        <taxon>Pseudomonadati</taxon>
        <taxon>Planctomycetota</taxon>
        <taxon>Candidatus Brocadiia</taxon>
        <taxon>Candidatus Brocadiales</taxon>
        <taxon>Candidatus Brocadiaceae</taxon>
        <taxon>Candidatus Brocadia</taxon>
    </lineage>
</organism>
<comment type="caution">
    <text evidence="2">The sequence shown here is derived from an EMBL/GenBank/DDBJ whole genome shotgun (WGS) entry which is preliminary data.</text>
</comment>
<protein>
    <recommendedName>
        <fullName evidence="1">Helicase/UvrB N-terminal domain-containing protein</fullName>
    </recommendedName>
</protein>
<dbReference type="PANTHER" id="PTHR47396:SF1">
    <property type="entry name" value="ATP-DEPENDENT HELICASE IRC3-RELATED"/>
    <property type="match status" value="1"/>
</dbReference>
<evidence type="ECO:0000313" key="2">
    <source>
        <dbReference type="EMBL" id="OOP55593.1"/>
    </source>
</evidence>
<name>A0A1V4AR30_9BACT</name>
<dbReference type="EMBL" id="AYTS01000129">
    <property type="protein sequence ID" value="OOP55593.1"/>
    <property type="molecule type" value="Genomic_DNA"/>
</dbReference>
<sequence>MQKFREGEQKMLVHMATGLGKTRTMVVFIKAILEYNMARRVLFVVDRIMLADQALHDGFSLISKEFSAVRITSSNCRQYKKRANSHSRYRHVGEYLPKHFKLFL</sequence>
<dbReference type="STRING" id="1004156.AYP45_13865"/>
<dbReference type="PANTHER" id="PTHR47396">
    <property type="entry name" value="TYPE I RESTRICTION ENZYME ECOKI R PROTEIN"/>
    <property type="match status" value="1"/>
</dbReference>
<dbReference type="Pfam" id="PF04851">
    <property type="entry name" value="ResIII"/>
    <property type="match status" value="1"/>
</dbReference>
<dbReference type="GO" id="GO:0016787">
    <property type="term" value="F:hydrolase activity"/>
    <property type="evidence" value="ECO:0007669"/>
    <property type="project" value="InterPro"/>
</dbReference>
<dbReference type="AlphaFoldDB" id="A0A1V4AR30"/>
<dbReference type="InterPro" id="IPR027417">
    <property type="entry name" value="P-loop_NTPase"/>
</dbReference>
<dbReference type="InterPro" id="IPR050742">
    <property type="entry name" value="Helicase_Restrict-Modif_Enz"/>
</dbReference>
<gene>
    <name evidence="2" type="ORF">AYP45_13865</name>
</gene>
<dbReference type="SUPFAM" id="SSF52540">
    <property type="entry name" value="P-loop containing nucleoside triphosphate hydrolases"/>
    <property type="match status" value="1"/>
</dbReference>
<accession>A0A1V4AR30</accession>
<dbReference type="GO" id="GO:0005829">
    <property type="term" value="C:cytosol"/>
    <property type="evidence" value="ECO:0007669"/>
    <property type="project" value="TreeGrafter"/>
</dbReference>
<reference evidence="2 3" key="1">
    <citation type="journal article" date="2017" name="Water Res.">
        <title>Discovery and metagenomic analysis of an anammox bacterial enrichment related to Candidatus "Brocadia caroliniensis" in a full-scale glycerol-fed nitritation-denitritation separate centrate treatment process.</title>
        <authorList>
            <person name="Park H."/>
            <person name="Brotto A.C."/>
            <person name="van Loosdrecht M.C."/>
            <person name="Chandran K."/>
        </authorList>
    </citation>
    <scope>NUCLEOTIDE SEQUENCE [LARGE SCALE GENOMIC DNA]</scope>
    <source>
        <strain evidence="2">26THWARD</strain>
    </source>
</reference>
<proteinExistence type="predicted"/>
<dbReference type="InterPro" id="IPR006935">
    <property type="entry name" value="Helicase/UvrB_N"/>
</dbReference>
<feature type="domain" description="Helicase/UvrB N-terminal" evidence="1">
    <location>
        <begin position="2"/>
        <end position="80"/>
    </location>
</feature>